<evidence type="ECO:0000313" key="2">
    <source>
        <dbReference type="EMBL" id="VUZ40195.1"/>
    </source>
</evidence>
<protein>
    <recommendedName>
        <fullName evidence="1">Dynein heavy chain hydrolytic ATP-binding dynein motor region domain-containing protein</fullName>
    </recommendedName>
</protein>
<feature type="domain" description="Dynein heavy chain hydrolytic ATP-binding dynein motor region" evidence="1">
    <location>
        <begin position="1"/>
        <end position="74"/>
    </location>
</feature>
<dbReference type="InterPro" id="IPR026983">
    <property type="entry name" value="DHC"/>
</dbReference>
<dbReference type="Gene3D" id="1.10.8.710">
    <property type="match status" value="1"/>
</dbReference>
<sequence>MYRLAEKQLSQQYHYDFGLRALKSVLTMAGGIRRADPDNSEEKLLMRALKNTNLPRFVHEDVPLFMGLVQDLFP</sequence>
<proteinExistence type="predicted"/>
<dbReference type="EMBL" id="CABIJS010000032">
    <property type="protein sequence ID" value="VUZ40195.1"/>
    <property type="molecule type" value="Genomic_DNA"/>
</dbReference>
<dbReference type="InterPro" id="IPR043157">
    <property type="entry name" value="Dynein_AAA1S"/>
</dbReference>
<evidence type="ECO:0000313" key="3">
    <source>
        <dbReference type="Proteomes" id="UP000321570"/>
    </source>
</evidence>
<dbReference type="AlphaFoldDB" id="A0A564XYU8"/>
<accession>A0A564XYU8</accession>
<dbReference type="Proteomes" id="UP000321570">
    <property type="component" value="Unassembled WGS sequence"/>
</dbReference>
<feature type="non-terminal residue" evidence="2">
    <location>
        <position position="74"/>
    </location>
</feature>
<dbReference type="GO" id="GO:0007018">
    <property type="term" value="P:microtubule-based movement"/>
    <property type="evidence" value="ECO:0007669"/>
    <property type="project" value="InterPro"/>
</dbReference>
<dbReference type="PANTHER" id="PTHR22878">
    <property type="entry name" value="DYNEIN HEAVY CHAIN 6, AXONEMAL-LIKE-RELATED"/>
    <property type="match status" value="1"/>
</dbReference>
<dbReference type="GO" id="GO:0030286">
    <property type="term" value="C:dynein complex"/>
    <property type="evidence" value="ECO:0007669"/>
    <property type="project" value="InterPro"/>
</dbReference>
<name>A0A564XYU8_HYMDI</name>
<dbReference type="GO" id="GO:0005524">
    <property type="term" value="F:ATP binding"/>
    <property type="evidence" value="ECO:0007669"/>
    <property type="project" value="InterPro"/>
</dbReference>
<dbReference type="GO" id="GO:0051959">
    <property type="term" value="F:dynein light intermediate chain binding"/>
    <property type="evidence" value="ECO:0007669"/>
    <property type="project" value="InterPro"/>
</dbReference>
<dbReference type="Pfam" id="PF12774">
    <property type="entry name" value="AAA_6"/>
    <property type="match status" value="1"/>
</dbReference>
<keyword evidence="3" id="KW-1185">Reference proteome</keyword>
<dbReference type="InterPro" id="IPR035699">
    <property type="entry name" value="AAA_6"/>
</dbReference>
<gene>
    <name evidence="2" type="ORF">WMSIL1_LOCUS1292</name>
</gene>
<reference evidence="2 3" key="1">
    <citation type="submission" date="2019-07" db="EMBL/GenBank/DDBJ databases">
        <authorList>
            <person name="Jastrzebski P J."/>
            <person name="Paukszto L."/>
            <person name="Jastrzebski P J."/>
        </authorList>
    </citation>
    <scope>NUCLEOTIDE SEQUENCE [LARGE SCALE GENOMIC DNA]</scope>
    <source>
        <strain evidence="2 3">WMS-il1</strain>
    </source>
</reference>
<evidence type="ECO:0000259" key="1">
    <source>
        <dbReference type="Pfam" id="PF12774"/>
    </source>
</evidence>
<dbReference type="GO" id="GO:0045505">
    <property type="term" value="F:dynein intermediate chain binding"/>
    <property type="evidence" value="ECO:0007669"/>
    <property type="project" value="InterPro"/>
</dbReference>
<organism evidence="2 3">
    <name type="scientific">Hymenolepis diminuta</name>
    <name type="common">Rat tapeworm</name>
    <dbReference type="NCBI Taxonomy" id="6216"/>
    <lineage>
        <taxon>Eukaryota</taxon>
        <taxon>Metazoa</taxon>
        <taxon>Spiralia</taxon>
        <taxon>Lophotrochozoa</taxon>
        <taxon>Platyhelminthes</taxon>
        <taxon>Cestoda</taxon>
        <taxon>Eucestoda</taxon>
        <taxon>Cyclophyllidea</taxon>
        <taxon>Hymenolepididae</taxon>
        <taxon>Hymenolepis</taxon>
    </lineage>
</organism>